<evidence type="ECO:0000313" key="1">
    <source>
        <dbReference type="EMBL" id="KAL3774396.1"/>
    </source>
</evidence>
<feature type="non-terminal residue" evidence="1">
    <location>
        <position position="1"/>
    </location>
</feature>
<dbReference type="EMBL" id="JALLPJ020001196">
    <property type="protein sequence ID" value="KAL3774396.1"/>
    <property type="molecule type" value="Genomic_DNA"/>
</dbReference>
<name>A0ABD3NIM7_9STRA</name>
<reference evidence="1 2" key="1">
    <citation type="submission" date="2024-10" db="EMBL/GenBank/DDBJ databases">
        <title>Updated reference genomes for cyclostephanoid diatoms.</title>
        <authorList>
            <person name="Roberts W.R."/>
            <person name="Alverson A.J."/>
        </authorList>
    </citation>
    <scope>NUCLEOTIDE SEQUENCE [LARGE SCALE GENOMIC DNA]</scope>
    <source>
        <strain evidence="1 2">AJA010-31</strain>
    </source>
</reference>
<dbReference type="AlphaFoldDB" id="A0ABD3NIM7"/>
<keyword evidence="2" id="KW-1185">Reference proteome</keyword>
<proteinExistence type="predicted"/>
<sequence length="408" mass="47353">FVWDLKTVFRRRAVGNGQYPINEIWVKENPWNTLLASRWELQYVTDYNSTHEYQLKSWNLTPQGSDKFDMIPLGNDIVFGIARDARIFEETIQLWVKVKNKWDLQQVGHKNLVKSGFAKELFDVLFYKDIPTAQKAYRNHRRIYVHGDVLLGSKVINNTGLDFIIKKSDRFDESPTGNHQNWIKVNGVDIQLLPYGGPVDRSSRITPASFIRTDFVNVRMNELVSKKLDYVQKDKFDEVDATAKIGPTYGYDKYKQEMELLAEQPEPVLHELHVLDNETRTQKRFRKKKNALLRKKHSKKLDAWNHAKVVVQYMKDGVMPTVSIGIDPGKVALITYSSKSGNVSGQMTSREFYNQTKGKKASQRAIHWGNISGVNELDNVRARNSSKVPRRGQYDQFLLTEHDHWHGW</sequence>
<protein>
    <submittedName>
        <fullName evidence="1">Uncharacterized protein</fullName>
    </submittedName>
</protein>
<comment type="caution">
    <text evidence="1">The sequence shown here is derived from an EMBL/GenBank/DDBJ whole genome shotgun (WGS) entry which is preliminary data.</text>
</comment>
<organism evidence="1 2">
    <name type="scientific">Cyclotella atomus</name>
    <dbReference type="NCBI Taxonomy" id="382360"/>
    <lineage>
        <taxon>Eukaryota</taxon>
        <taxon>Sar</taxon>
        <taxon>Stramenopiles</taxon>
        <taxon>Ochrophyta</taxon>
        <taxon>Bacillariophyta</taxon>
        <taxon>Coscinodiscophyceae</taxon>
        <taxon>Thalassiosirophycidae</taxon>
        <taxon>Stephanodiscales</taxon>
        <taxon>Stephanodiscaceae</taxon>
        <taxon>Cyclotella</taxon>
    </lineage>
</organism>
<evidence type="ECO:0000313" key="2">
    <source>
        <dbReference type="Proteomes" id="UP001530400"/>
    </source>
</evidence>
<gene>
    <name evidence="1" type="ORF">ACHAWO_008979</name>
</gene>
<dbReference type="Proteomes" id="UP001530400">
    <property type="component" value="Unassembled WGS sequence"/>
</dbReference>
<accession>A0ABD3NIM7</accession>